<dbReference type="STRING" id="1619100.UT34_C0001G0260"/>
<dbReference type="Proteomes" id="UP000034799">
    <property type="component" value="Unassembled WGS sequence"/>
</dbReference>
<dbReference type="EMBL" id="LBWK01000001">
    <property type="protein sequence ID" value="KKR06220.1"/>
    <property type="molecule type" value="Genomic_DNA"/>
</dbReference>
<feature type="transmembrane region" description="Helical" evidence="1">
    <location>
        <begin position="12"/>
        <end position="36"/>
    </location>
</feature>
<protein>
    <submittedName>
        <fullName evidence="2">Uncharacterized protein</fullName>
    </submittedName>
</protein>
<comment type="caution">
    <text evidence="2">The sequence shown here is derived from an EMBL/GenBank/DDBJ whole genome shotgun (WGS) entry which is preliminary data.</text>
</comment>
<keyword evidence="1" id="KW-0812">Transmembrane</keyword>
<keyword evidence="1" id="KW-1133">Transmembrane helix</keyword>
<reference evidence="2 3" key="1">
    <citation type="journal article" date="2015" name="Nature">
        <title>rRNA introns, odd ribosomes, and small enigmatic genomes across a large radiation of phyla.</title>
        <authorList>
            <person name="Brown C.T."/>
            <person name="Hug L.A."/>
            <person name="Thomas B.C."/>
            <person name="Sharon I."/>
            <person name="Castelle C.J."/>
            <person name="Singh A."/>
            <person name="Wilkins M.J."/>
            <person name="Williams K.H."/>
            <person name="Banfield J.F."/>
        </authorList>
    </citation>
    <scope>NUCLEOTIDE SEQUENCE [LARGE SCALE GENOMIC DNA]</scope>
</reference>
<name>A0A0G0Q723_9BACT</name>
<evidence type="ECO:0000313" key="3">
    <source>
        <dbReference type="Proteomes" id="UP000034799"/>
    </source>
</evidence>
<accession>A0A0G0Q723</accession>
<gene>
    <name evidence="2" type="ORF">UT34_C0001G0260</name>
</gene>
<proteinExistence type="predicted"/>
<dbReference type="AlphaFoldDB" id="A0A0G0Q723"/>
<keyword evidence="1" id="KW-0472">Membrane</keyword>
<sequence length="184" mass="20018">MKTGRYRKYKALGFVEALIAIAVAGIASIVLMSIAINTISQVVRNEIENNLTEKAVEGASMAKKIAANNNESETGLFPQIDGNEGNCYAFTGDNNNPEFQMSGSDFQIACRYDAGEREQCLSYKTQDQSIFRVMCILPDSVPSSGLVVGKIVTGLADCDGTSDKGKCKINDYEYFLGVKVEQKN</sequence>
<evidence type="ECO:0000256" key="1">
    <source>
        <dbReference type="SAM" id="Phobius"/>
    </source>
</evidence>
<organism evidence="2 3">
    <name type="scientific">candidate division WS6 bacterium GW2011_GWF2_39_15</name>
    <dbReference type="NCBI Taxonomy" id="1619100"/>
    <lineage>
        <taxon>Bacteria</taxon>
        <taxon>Candidatus Dojkabacteria</taxon>
    </lineage>
</organism>
<evidence type="ECO:0000313" key="2">
    <source>
        <dbReference type="EMBL" id="KKR06220.1"/>
    </source>
</evidence>